<protein>
    <submittedName>
        <fullName evidence="1">Uncharacterized protein</fullName>
    </submittedName>
</protein>
<comment type="caution">
    <text evidence="1">The sequence shown here is derived from an EMBL/GenBank/DDBJ whole genome shotgun (WGS) entry which is preliminary data.</text>
</comment>
<organism evidence="1 2">
    <name type="scientific">Limnoraphis robusta CS-951</name>
    <dbReference type="NCBI Taxonomy" id="1637645"/>
    <lineage>
        <taxon>Bacteria</taxon>
        <taxon>Bacillati</taxon>
        <taxon>Cyanobacteriota</taxon>
        <taxon>Cyanophyceae</taxon>
        <taxon>Oscillatoriophycideae</taxon>
        <taxon>Oscillatoriales</taxon>
        <taxon>Sirenicapillariaceae</taxon>
        <taxon>Limnoraphis</taxon>
    </lineage>
</organism>
<accession>A0A0F5YH77</accession>
<gene>
    <name evidence="1" type="ORF">WN50_11090</name>
</gene>
<dbReference type="Proteomes" id="UP000033607">
    <property type="component" value="Unassembled WGS sequence"/>
</dbReference>
<evidence type="ECO:0000313" key="2">
    <source>
        <dbReference type="Proteomes" id="UP000033607"/>
    </source>
</evidence>
<name>A0A0F5YH77_9CYAN</name>
<proteinExistence type="predicted"/>
<dbReference type="AlphaFoldDB" id="A0A0F5YH77"/>
<sequence>MLETEAEKQAFQRLIPRKGIETSWRISLKKNNFKCLAIALPFLLVSCLDVSPDARFKREVREAINDGYTDPQMNKEAQEVFRKYLGWEGAIALGKQHCQWAEEGKTDRDLARILGDKADMTVEDPDENITLLFVYFSIRSPAIRAYCPGRDI</sequence>
<reference evidence="1 2" key="1">
    <citation type="submission" date="2015-06" db="EMBL/GenBank/DDBJ databases">
        <title>Draft genome assembly of filamentous brackish cyanobacterium Limnoraphis robusta strain CS-951.</title>
        <authorList>
            <person name="Willis A."/>
            <person name="Parks M."/>
            <person name="Burford M.A."/>
        </authorList>
    </citation>
    <scope>NUCLEOTIDE SEQUENCE [LARGE SCALE GENOMIC DNA]</scope>
    <source>
        <strain evidence="1 2">CS-951</strain>
    </source>
</reference>
<evidence type="ECO:0000313" key="1">
    <source>
        <dbReference type="EMBL" id="KKD38022.1"/>
    </source>
</evidence>
<dbReference type="EMBL" id="LATL02000310">
    <property type="protein sequence ID" value="KKD38022.1"/>
    <property type="molecule type" value="Genomic_DNA"/>
</dbReference>
<dbReference type="RefSeq" id="WP_046278606.1">
    <property type="nucleotide sequence ID" value="NZ_LATL02000310.1"/>
</dbReference>